<comment type="caution">
    <text evidence="1">The sequence shown here is derived from an EMBL/GenBank/DDBJ whole genome shotgun (WGS) entry which is preliminary data.</text>
</comment>
<organism evidence="1 2">
    <name type="scientific">Ataeniobius toweri</name>
    <dbReference type="NCBI Taxonomy" id="208326"/>
    <lineage>
        <taxon>Eukaryota</taxon>
        <taxon>Metazoa</taxon>
        <taxon>Chordata</taxon>
        <taxon>Craniata</taxon>
        <taxon>Vertebrata</taxon>
        <taxon>Euteleostomi</taxon>
        <taxon>Actinopterygii</taxon>
        <taxon>Neopterygii</taxon>
        <taxon>Teleostei</taxon>
        <taxon>Neoteleostei</taxon>
        <taxon>Acanthomorphata</taxon>
        <taxon>Ovalentaria</taxon>
        <taxon>Atherinomorphae</taxon>
        <taxon>Cyprinodontiformes</taxon>
        <taxon>Goodeidae</taxon>
        <taxon>Ataeniobius</taxon>
    </lineage>
</organism>
<keyword evidence="2" id="KW-1185">Reference proteome</keyword>
<name>A0ABU7ALI1_9TELE</name>
<dbReference type="EMBL" id="JAHUTI010020825">
    <property type="protein sequence ID" value="MED6239081.1"/>
    <property type="molecule type" value="Genomic_DNA"/>
</dbReference>
<sequence length="140" mass="16345">MMQQNPVETQIKQQICVCCWMLMKRKLCIPLRAKKSELPEAFHVDIWYYHKHFMYPKGNWRKDFSKFSLASNSSFFPLTVISLLSIHHFPLLVYPSFNHPLDPIPPLLTSDSLSRLLSKNKLRFLVLGINHATGLTSHLH</sequence>
<accession>A0ABU7ALI1</accession>
<gene>
    <name evidence="1" type="ORF">ATANTOWER_001535</name>
</gene>
<protein>
    <submittedName>
        <fullName evidence="1">Uncharacterized protein</fullName>
    </submittedName>
</protein>
<dbReference type="Proteomes" id="UP001345963">
    <property type="component" value="Unassembled WGS sequence"/>
</dbReference>
<evidence type="ECO:0000313" key="1">
    <source>
        <dbReference type="EMBL" id="MED6239081.1"/>
    </source>
</evidence>
<proteinExistence type="predicted"/>
<reference evidence="1 2" key="1">
    <citation type="submission" date="2021-07" db="EMBL/GenBank/DDBJ databases">
        <authorList>
            <person name="Palmer J.M."/>
        </authorList>
    </citation>
    <scope>NUCLEOTIDE SEQUENCE [LARGE SCALE GENOMIC DNA]</scope>
    <source>
        <strain evidence="1 2">AT_MEX2019</strain>
        <tissue evidence="1">Muscle</tissue>
    </source>
</reference>
<evidence type="ECO:0000313" key="2">
    <source>
        <dbReference type="Proteomes" id="UP001345963"/>
    </source>
</evidence>